<dbReference type="InterPro" id="IPR036291">
    <property type="entry name" value="NAD(P)-bd_dom_sf"/>
</dbReference>
<keyword evidence="4" id="KW-1185">Reference proteome</keyword>
<keyword evidence="2" id="KW-0560">Oxidoreductase</keyword>
<dbReference type="Proteomes" id="UP000799750">
    <property type="component" value="Unassembled WGS sequence"/>
</dbReference>
<evidence type="ECO:0008006" key="5">
    <source>
        <dbReference type="Google" id="ProtNLM"/>
    </source>
</evidence>
<gene>
    <name evidence="3" type="ORF">BU16DRAFT_597825</name>
</gene>
<organism evidence="3 4">
    <name type="scientific">Lophium mytilinum</name>
    <dbReference type="NCBI Taxonomy" id="390894"/>
    <lineage>
        <taxon>Eukaryota</taxon>
        <taxon>Fungi</taxon>
        <taxon>Dikarya</taxon>
        <taxon>Ascomycota</taxon>
        <taxon>Pezizomycotina</taxon>
        <taxon>Dothideomycetes</taxon>
        <taxon>Pleosporomycetidae</taxon>
        <taxon>Mytilinidiales</taxon>
        <taxon>Mytilinidiaceae</taxon>
        <taxon>Lophium</taxon>
    </lineage>
</organism>
<reference evidence="3" key="1">
    <citation type="journal article" date="2020" name="Stud. Mycol.">
        <title>101 Dothideomycetes genomes: a test case for predicting lifestyles and emergence of pathogens.</title>
        <authorList>
            <person name="Haridas S."/>
            <person name="Albert R."/>
            <person name="Binder M."/>
            <person name="Bloem J."/>
            <person name="Labutti K."/>
            <person name="Salamov A."/>
            <person name="Andreopoulos B."/>
            <person name="Baker S."/>
            <person name="Barry K."/>
            <person name="Bills G."/>
            <person name="Bluhm B."/>
            <person name="Cannon C."/>
            <person name="Castanera R."/>
            <person name="Culley D."/>
            <person name="Daum C."/>
            <person name="Ezra D."/>
            <person name="Gonzalez J."/>
            <person name="Henrissat B."/>
            <person name="Kuo A."/>
            <person name="Liang C."/>
            <person name="Lipzen A."/>
            <person name="Lutzoni F."/>
            <person name="Magnuson J."/>
            <person name="Mondo S."/>
            <person name="Nolan M."/>
            <person name="Ohm R."/>
            <person name="Pangilinan J."/>
            <person name="Park H.-J."/>
            <person name="Ramirez L."/>
            <person name="Alfaro M."/>
            <person name="Sun H."/>
            <person name="Tritt A."/>
            <person name="Yoshinaga Y."/>
            <person name="Zwiers L.-H."/>
            <person name="Turgeon B."/>
            <person name="Goodwin S."/>
            <person name="Spatafora J."/>
            <person name="Crous P."/>
            <person name="Grigoriev I."/>
        </authorList>
    </citation>
    <scope>NUCLEOTIDE SEQUENCE</scope>
    <source>
        <strain evidence="3">CBS 269.34</strain>
    </source>
</reference>
<dbReference type="SUPFAM" id="SSF51735">
    <property type="entry name" value="NAD(P)-binding Rossmann-fold domains"/>
    <property type="match status" value="1"/>
</dbReference>
<protein>
    <recommendedName>
        <fullName evidence="5">NAD(P)-binding protein</fullName>
    </recommendedName>
</protein>
<dbReference type="GO" id="GO:0016491">
    <property type="term" value="F:oxidoreductase activity"/>
    <property type="evidence" value="ECO:0007669"/>
    <property type="project" value="UniProtKB-KW"/>
</dbReference>
<sequence>MPAPVLLFFGAGPNVGLSVMKKFRADGYKIAAVARSEKPEITAAADKFIVADLTADPANVTAIFKEVQETLGRPSVVVYNGLLHDPFKGVSPQDLEKNLKINTVSAYAAAAAFVALPAPANPSDPNVFIYTGNMQGALLVDQTMTLGVGKNASYYFIELAANTYGKATPAGSKGFWYVADERTKEGFSVMSQIDGEAHAEYYAELARSKEQGPWNATFVKGKGYVDFETNRDRPLASVAGLMQQIGAKWPPAGY</sequence>
<evidence type="ECO:0000313" key="4">
    <source>
        <dbReference type="Proteomes" id="UP000799750"/>
    </source>
</evidence>
<dbReference type="Pfam" id="PF00106">
    <property type="entry name" value="adh_short"/>
    <property type="match status" value="1"/>
</dbReference>
<evidence type="ECO:0000256" key="1">
    <source>
        <dbReference type="ARBA" id="ARBA00006484"/>
    </source>
</evidence>
<dbReference type="InterPro" id="IPR002347">
    <property type="entry name" value="SDR_fam"/>
</dbReference>
<evidence type="ECO:0000256" key="2">
    <source>
        <dbReference type="ARBA" id="ARBA00023002"/>
    </source>
</evidence>
<evidence type="ECO:0000313" key="3">
    <source>
        <dbReference type="EMBL" id="KAF2490144.1"/>
    </source>
</evidence>
<dbReference type="Gene3D" id="3.40.50.720">
    <property type="entry name" value="NAD(P)-binding Rossmann-like Domain"/>
    <property type="match status" value="1"/>
</dbReference>
<proteinExistence type="inferred from homology"/>
<comment type="similarity">
    <text evidence="1">Belongs to the short-chain dehydrogenases/reductases (SDR) family.</text>
</comment>
<dbReference type="PANTHER" id="PTHR43669:SF4">
    <property type="entry name" value="SHORT-CHAIN DEHYDROGENASE"/>
    <property type="match status" value="1"/>
</dbReference>
<dbReference type="AlphaFoldDB" id="A0A6A6QDL7"/>
<dbReference type="OrthoDB" id="5336600at2759"/>
<name>A0A6A6QDL7_9PEZI</name>
<dbReference type="EMBL" id="MU004198">
    <property type="protein sequence ID" value="KAF2490144.1"/>
    <property type="molecule type" value="Genomic_DNA"/>
</dbReference>
<accession>A0A6A6QDL7</accession>
<dbReference type="PANTHER" id="PTHR43669">
    <property type="entry name" value="5-KETO-D-GLUCONATE 5-REDUCTASE"/>
    <property type="match status" value="1"/>
</dbReference>